<proteinExistence type="predicted"/>
<feature type="compositionally biased region" description="Basic and acidic residues" evidence="1">
    <location>
        <begin position="133"/>
        <end position="144"/>
    </location>
</feature>
<organism evidence="2 3">
    <name type="scientific">Lasiosphaeria hispida</name>
    <dbReference type="NCBI Taxonomy" id="260671"/>
    <lineage>
        <taxon>Eukaryota</taxon>
        <taxon>Fungi</taxon>
        <taxon>Dikarya</taxon>
        <taxon>Ascomycota</taxon>
        <taxon>Pezizomycotina</taxon>
        <taxon>Sordariomycetes</taxon>
        <taxon>Sordariomycetidae</taxon>
        <taxon>Sordariales</taxon>
        <taxon>Lasiosphaeriaceae</taxon>
        <taxon>Lasiosphaeria</taxon>
    </lineage>
</organism>
<reference evidence="2" key="1">
    <citation type="journal article" date="2023" name="Mol. Phylogenet. Evol.">
        <title>Genome-scale phylogeny and comparative genomics of the fungal order Sordariales.</title>
        <authorList>
            <person name="Hensen N."/>
            <person name="Bonometti L."/>
            <person name="Westerberg I."/>
            <person name="Brannstrom I.O."/>
            <person name="Guillou S."/>
            <person name="Cros-Aarteil S."/>
            <person name="Calhoun S."/>
            <person name="Haridas S."/>
            <person name="Kuo A."/>
            <person name="Mondo S."/>
            <person name="Pangilinan J."/>
            <person name="Riley R."/>
            <person name="LaButti K."/>
            <person name="Andreopoulos B."/>
            <person name="Lipzen A."/>
            <person name="Chen C."/>
            <person name="Yan M."/>
            <person name="Daum C."/>
            <person name="Ng V."/>
            <person name="Clum A."/>
            <person name="Steindorff A."/>
            <person name="Ohm R.A."/>
            <person name="Martin F."/>
            <person name="Silar P."/>
            <person name="Natvig D.O."/>
            <person name="Lalanne C."/>
            <person name="Gautier V."/>
            <person name="Ament-Velasquez S.L."/>
            <person name="Kruys A."/>
            <person name="Hutchinson M.I."/>
            <person name="Powell A.J."/>
            <person name="Barry K."/>
            <person name="Miller A.N."/>
            <person name="Grigoriev I.V."/>
            <person name="Debuchy R."/>
            <person name="Gladieux P."/>
            <person name="Hiltunen Thoren M."/>
            <person name="Johannesson H."/>
        </authorList>
    </citation>
    <scope>NUCLEOTIDE SEQUENCE</scope>
    <source>
        <strain evidence="2">CBS 955.72</strain>
    </source>
</reference>
<feature type="compositionally biased region" description="Polar residues" evidence="1">
    <location>
        <begin position="72"/>
        <end position="83"/>
    </location>
</feature>
<feature type="compositionally biased region" description="Basic and acidic residues" evidence="1">
    <location>
        <begin position="108"/>
        <end position="126"/>
    </location>
</feature>
<evidence type="ECO:0000256" key="1">
    <source>
        <dbReference type="SAM" id="MobiDB-lite"/>
    </source>
</evidence>
<evidence type="ECO:0000313" key="2">
    <source>
        <dbReference type="EMBL" id="KAK3363863.1"/>
    </source>
</evidence>
<dbReference type="Proteomes" id="UP001275084">
    <property type="component" value="Unassembled WGS sequence"/>
</dbReference>
<sequence>MAMTRSLTKMIFLCPTARQRLKALSRRFQQTMRLSKTLSHSPPWRPQGQEHTKATLLQPRLTATRAAPRNATLPTIRTTSNDSLHSESDDEQPVRLGPAADEAQGGASERDAPHSDSDNEQRRDSPDFDSDEPPARLDSADHEAQALQRIDADDGRGDHLPFAAITPHVFPRLHRQLGRRGLVTYLGAKSGVLLAKMANHKHEQAVVVMGHGVRDQGVVMGLGEEIGASVGVGKPECCCEATRRRLPPLPGSGAHRQVSDACPRGRQHTKPHQFRQGEGLVVREFGFSTSTRPW</sequence>
<evidence type="ECO:0000313" key="3">
    <source>
        <dbReference type="Proteomes" id="UP001275084"/>
    </source>
</evidence>
<comment type="caution">
    <text evidence="2">The sequence shown here is derived from an EMBL/GenBank/DDBJ whole genome shotgun (WGS) entry which is preliminary data.</text>
</comment>
<reference evidence="2" key="2">
    <citation type="submission" date="2023-06" db="EMBL/GenBank/DDBJ databases">
        <authorList>
            <consortium name="Lawrence Berkeley National Laboratory"/>
            <person name="Haridas S."/>
            <person name="Hensen N."/>
            <person name="Bonometti L."/>
            <person name="Westerberg I."/>
            <person name="Brannstrom I.O."/>
            <person name="Guillou S."/>
            <person name="Cros-Aarteil S."/>
            <person name="Calhoun S."/>
            <person name="Kuo A."/>
            <person name="Mondo S."/>
            <person name="Pangilinan J."/>
            <person name="Riley R."/>
            <person name="Labutti K."/>
            <person name="Andreopoulos B."/>
            <person name="Lipzen A."/>
            <person name="Chen C."/>
            <person name="Yanf M."/>
            <person name="Daum C."/>
            <person name="Ng V."/>
            <person name="Clum A."/>
            <person name="Steindorff A."/>
            <person name="Ohm R."/>
            <person name="Martin F."/>
            <person name="Silar P."/>
            <person name="Natvig D."/>
            <person name="Lalanne C."/>
            <person name="Gautier V."/>
            <person name="Ament-Velasquez S.L."/>
            <person name="Kruys A."/>
            <person name="Hutchinson M.I."/>
            <person name="Powell A.J."/>
            <person name="Barry K."/>
            <person name="Miller A.N."/>
            <person name="Grigoriev I.V."/>
            <person name="Debuchy R."/>
            <person name="Gladieux P."/>
            <person name="Thoren M.H."/>
            <person name="Johannesson H."/>
        </authorList>
    </citation>
    <scope>NUCLEOTIDE SEQUENCE</scope>
    <source>
        <strain evidence="2">CBS 955.72</strain>
    </source>
</reference>
<dbReference type="EMBL" id="JAUIQD010000001">
    <property type="protein sequence ID" value="KAK3363863.1"/>
    <property type="molecule type" value="Genomic_DNA"/>
</dbReference>
<accession>A0AAJ0HW19</accession>
<feature type="region of interest" description="Disordered" evidence="1">
    <location>
        <begin position="34"/>
        <end position="144"/>
    </location>
</feature>
<protein>
    <submittedName>
        <fullName evidence="2">Uncharacterized protein</fullName>
    </submittedName>
</protein>
<gene>
    <name evidence="2" type="ORF">B0T25DRAFT_597388</name>
</gene>
<keyword evidence="3" id="KW-1185">Reference proteome</keyword>
<dbReference type="AlphaFoldDB" id="A0AAJ0HW19"/>
<feature type="region of interest" description="Disordered" evidence="1">
    <location>
        <begin position="249"/>
        <end position="273"/>
    </location>
</feature>
<name>A0AAJ0HW19_9PEZI</name>